<dbReference type="InterPro" id="IPR051885">
    <property type="entry name" value="CC_CF"/>
</dbReference>
<dbReference type="EMBL" id="MTYJ01000054">
    <property type="protein sequence ID" value="OQV17995.1"/>
    <property type="molecule type" value="Genomic_DNA"/>
</dbReference>
<dbReference type="PANTHER" id="PTHR15654">
    <property type="entry name" value="COILED-COIL DOMAIN-CONTAINING PROTEIN 113-RELATED"/>
    <property type="match status" value="1"/>
</dbReference>
<dbReference type="Proteomes" id="UP000192578">
    <property type="component" value="Unassembled WGS sequence"/>
</dbReference>
<dbReference type="GO" id="GO:0005930">
    <property type="term" value="C:axoneme"/>
    <property type="evidence" value="ECO:0007669"/>
    <property type="project" value="TreeGrafter"/>
</dbReference>
<dbReference type="OrthoDB" id="10646301at2759"/>
<comment type="subcellular location">
    <subcellularLocation>
        <location evidence="1">Cell projection</location>
        <location evidence="1">Cilium</location>
    </subcellularLocation>
</comment>
<keyword evidence="2 4" id="KW-0175">Coiled coil</keyword>
<evidence type="ECO:0000313" key="6">
    <source>
        <dbReference type="EMBL" id="OQV17995.1"/>
    </source>
</evidence>
<dbReference type="GO" id="GO:0036064">
    <property type="term" value="C:ciliary basal body"/>
    <property type="evidence" value="ECO:0007669"/>
    <property type="project" value="TreeGrafter"/>
</dbReference>
<keyword evidence="3" id="KW-0966">Cell projection</keyword>
<gene>
    <name evidence="6" type="ORF">BV898_07937</name>
</gene>
<reference evidence="7" key="1">
    <citation type="submission" date="2017-01" db="EMBL/GenBank/DDBJ databases">
        <title>Comparative genomics of anhydrobiosis in the tardigrade Hypsibius dujardini.</title>
        <authorList>
            <person name="Yoshida Y."/>
            <person name="Koutsovoulos G."/>
            <person name="Laetsch D."/>
            <person name="Stevens L."/>
            <person name="Kumar S."/>
            <person name="Horikawa D."/>
            <person name="Ishino K."/>
            <person name="Komine S."/>
            <person name="Tomita M."/>
            <person name="Blaxter M."/>
            <person name="Arakawa K."/>
        </authorList>
    </citation>
    <scope>NUCLEOTIDE SEQUENCE [LARGE SCALE GENOMIC DNA]</scope>
    <source>
        <strain evidence="7">Z151</strain>
    </source>
</reference>
<keyword evidence="7" id="KW-1185">Reference proteome</keyword>
<evidence type="ECO:0000256" key="4">
    <source>
        <dbReference type="SAM" id="Coils"/>
    </source>
</evidence>
<protein>
    <recommendedName>
        <fullName evidence="5">CCDC113/CCDC96 coiled-coil domain-containing protein</fullName>
    </recommendedName>
</protein>
<name>A0A1W0WS23_HYPEX</name>
<dbReference type="InterPro" id="IPR025254">
    <property type="entry name" value="CCDC113/CCDC96_CC"/>
</dbReference>
<evidence type="ECO:0000313" key="7">
    <source>
        <dbReference type="Proteomes" id="UP000192578"/>
    </source>
</evidence>
<dbReference type="PANTHER" id="PTHR15654:SF1">
    <property type="entry name" value="COILED-COIL DOMAIN-CONTAINING PROTEIN 96"/>
    <property type="match status" value="1"/>
</dbReference>
<evidence type="ECO:0000256" key="3">
    <source>
        <dbReference type="ARBA" id="ARBA00023273"/>
    </source>
</evidence>
<dbReference type="AlphaFoldDB" id="A0A1W0WS23"/>
<organism evidence="6 7">
    <name type="scientific">Hypsibius exemplaris</name>
    <name type="common">Freshwater tardigrade</name>
    <dbReference type="NCBI Taxonomy" id="2072580"/>
    <lineage>
        <taxon>Eukaryota</taxon>
        <taxon>Metazoa</taxon>
        <taxon>Ecdysozoa</taxon>
        <taxon>Tardigrada</taxon>
        <taxon>Eutardigrada</taxon>
        <taxon>Parachela</taxon>
        <taxon>Hypsibioidea</taxon>
        <taxon>Hypsibiidae</taxon>
        <taxon>Hypsibius</taxon>
    </lineage>
</organism>
<sequence>MRDETRQEKLEVQDHLISRFLERASIRRSESRGYQRYDALKGQYEETEGQAAREWAAFCEDHLQVGHVARSRGNPKTGEKAISDTLEKMRKRLTEWRKYNVDDIDVAYKRFRLEERLLSQKEAVGHDNAENNMLFQELKTELHDYQKRLKKQEHDLHHLAQRERSSVNEITHINEKLEYFESLQEDLSDKLRESEEVLETSKRRLFDAHVRRDAGREKKTKLLESSELLTRQRLTDDFEEKVTLRNELIAKL</sequence>
<feature type="domain" description="CCDC113/CCDC96 coiled-coil" evidence="5">
    <location>
        <begin position="135"/>
        <end position="248"/>
    </location>
</feature>
<feature type="coiled-coil region" evidence="4">
    <location>
        <begin position="135"/>
        <end position="204"/>
    </location>
</feature>
<comment type="caution">
    <text evidence="6">The sequence shown here is derived from an EMBL/GenBank/DDBJ whole genome shotgun (WGS) entry which is preliminary data.</text>
</comment>
<accession>A0A1W0WS23</accession>
<evidence type="ECO:0000256" key="2">
    <source>
        <dbReference type="ARBA" id="ARBA00023054"/>
    </source>
</evidence>
<evidence type="ECO:0000259" key="5">
    <source>
        <dbReference type="Pfam" id="PF13870"/>
    </source>
</evidence>
<dbReference type="GO" id="GO:0060271">
    <property type="term" value="P:cilium assembly"/>
    <property type="evidence" value="ECO:0007669"/>
    <property type="project" value="TreeGrafter"/>
</dbReference>
<proteinExistence type="predicted"/>
<dbReference type="Pfam" id="PF13870">
    <property type="entry name" value="CCDC113_CCDC96_CC"/>
    <property type="match status" value="1"/>
</dbReference>
<evidence type="ECO:0000256" key="1">
    <source>
        <dbReference type="ARBA" id="ARBA00004138"/>
    </source>
</evidence>